<dbReference type="RefSeq" id="WP_066766590.1">
    <property type="nucleotide sequence ID" value="NZ_CP013244.1"/>
</dbReference>
<dbReference type="Proteomes" id="UP000092498">
    <property type="component" value="Chromosome"/>
</dbReference>
<dbReference type="EMBL" id="CP013244">
    <property type="protein sequence ID" value="ANP44479.1"/>
    <property type="molecule type" value="Genomic_DNA"/>
</dbReference>
<dbReference type="STRING" id="1759059.ATE48_00345"/>
<evidence type="ECO:0000313" key="2">
    <source>
        <dbReference type="Proteomes" id="UP000092498"/>
    </source>
</evidence>
<dbReference type="OrthoDB" id="513474at2"/>
<gene>
    <name evidence="1" type="ORF">ATE48_00345</name>
</gene>
<dbReference type="AlphaFoldDB" id="A0A1B1AD49"/>
<keyword evidence="2" id="KW-1185">Reference proteome</keyword>
<accession>A0A1B1AD49</accession>
<proteinExistence type="predicted"/>
<organism evidence="1 2">
    <name type="scientific">Candidatus Viadribacter manganicus</name>
    <dbReference type="NCBI Taxonomy" id="1759059"/>
    <lineage>
        <taxon>Bacteria</taxon>
        <taxon>Pseudomonadati</taxon>
        <taxon>Pseudomonadota</taxon>
        <taxon>Alphaproteobacteria</taxon>
        <taxon>Hyphomonadales</taxon>
        <taxon>Hyphomonadaceae</taxon>
        <taxon>Candidatus Viadribacter</taxon>
    </lineage>
</organism>
<evidence type="ECO:0000313" key="1">
    <source>
        <dbReference type="EMBL" id="ANP44479.1"/>
    </source>
</evidence>
<dbReference type="KEGG" id="cbot:ATE48_00345"/>
<protein>
    <submittedName>
        <fullName evidence="1">Uncharacterized protein</fullName>
    </submittedName>
</protein>
<dbReference type="InParanoid" id="A0A1B1AD49"/>
<name>A0A1B1AD49_9PROT</name>
<reference evidence="1 2" key="1">
    <citation type="submission" date="2015-11" db="EMBL/GenBank/DDBJ databases">
        <title>Whole-Genome Sequence of Candidatus Oderbacter manganicum from the National Park Lower Oder Valley, Germany.</title>
        <authorList>
            <person name="Braun B."/>
            <person name="Liere K."/>
            <person name="Szewzyk U."/>
        </authorList>
    </citation>
    <scope>NUCLEOTIDE SEQUENCE [LARGE SCALE GENOMIC DNA]</scope>
    <source>
        <strain evidence="1 2">OTSz_A_272</strain>
    </source>
</reference>
<sequence length="98" mass="11336">MTNIAIDLPDDIDEGTWKEKGRVGGVRLEHEGRQYTLTFYDSVRLQQDAQSDVELNGYFLEPNAVVVRSIDRRHIEEAIRALVDKGWHRMLLPEKNAE</sequence>